<evidence type="ECO:0000313" key="4">
    <source>
        <dbReference type="Proteomes" id="UP000642920"/>
    </source>
</evidence>
<evidence type="ECO:0000313" key="3">
    <source>
        <dbReference type="EMBL" id="MBL0765833.1"/>
    </source>
</evidence>
<reference evidence="3" key="1">
    <citation type="submission" date="2021-01" db="EMBL/GenBank/DDBJ databases">
        <title>Marivirga sp. nov., isolated from intertidal surface sediments.</title>
        <authorList>
            <person name="Zhang M."/>
        </authorList>
    </citation>
    <scope>NUCLEOTIDE SEQUENCE</scope>
    <source>
        <strain evidence="3">SM1354</strain>
    </source>
</reference>
<dbReference type="InterPro" id="IPR001466">
    <property type="entry name" value="Beta-lactam-related"/>
</dbReference>
<keyword evidence="1" id="KW-0812">Transmembrane</keyword>
<dbReference type="InterPro" id="IPR050491">
    <property type="entry name" value="AmpC-like"/>
</dbReference>
<keyword evidence="4" id="KW-1185">Reference proteome</keyword>
<dbReference type="InterPro" id="IPR012338">
    <property type="entry name" value="Beta-lactam/transpept-like"/>
</dbReference>
<dbReference type="SUPFAM" id="SSF56601">
    <property type="entry name" value="beta-lactamase/transpeptidase-like"/>
    <property type="match status" value="1"/>
</dbReference>
<dbReference type="PANTHER" id="PTHR46825:SF12">
    <property type="entry name" value="PENICILLIN-BINDING PROTEIN 4"/>
    <property type="match status" value="1"/>
</dbReference>
<accession>A0A937AGJ4</accession>
<gene>
    <name evidence="3" type="ORF">JKP34_11265</name>
</gene>
<feature type="transmembrane region" description="Helical" evidence="1">
    <location>
        <begin position="7"/>
        <end position="30"/>
    </location>
</feature>
<organism evidence="3 4">
    <name type="scientific">Marivirga atlantica</name>
    <dbReference type="NCBI Taxonomy" id="1548457"/>
    <lineage>
        <taxon>Bacteria</taxon>
        <taxon>Pseudomonadati</taxon>
        <taxon>Bacteroidota</taxon>
        <taxon>Cytophagia</taxon>
        <taxon>Cytophagales</taxon>
        <taxon>Marivirgaceae</taxon>
        <taxon>Marivirga</taxon>
    </lineage>
</organism>
<keyword evidence="1" id="KW-0472">Membrane</keyword>
<sequence length="415" mass="46487">MSKLKTIGVITLLILAWTVFVVMGFIKGYLLRSISSDDSPEAFIEAVKAYPEKEFVGSQAIVLIEDGKVAAKDFYSLDEVVDSQTVFPVASISKWVTAWGVMKLVQDGKLELDAAVDQYLNKWHLPKSNYENNKVTIRRLLSHSSGIICDIETDQFNPQAKEVQQITDLLTRYKGDDFIYFEPGSQYAYSNIGYAILQLVIEEVSQQSFADYMEQTVFEPLQMTHSTFSIDDRSDLKLAQLYDENHQLTKPHRDVPLAAGGLFTSVEDLSTFIQAHLETNPVLSQETLDLMLAPQTYIHNIAVYGLGPDFYSQSDKASKIIGHDGVGGIAALNTAARIDMKSHDGIILIRMGSFYTASELADEWMFWKAGITDRVVMERNMPFLAILLGVGYLIIGISFFLIKKNTNKRKQSSQG</sequence>
<protein>
    <submittedName>
        <fullName evidence="3">Beta-lactamase family protein</fullName>
    </submittedName>
</protein>
<dbReference type="Gene3D" id="3.40.710.10">
    <property type="entry name" value="DD-peptidase/beta-lactamase superfamily"/>
    <property type="match status" value="1"/>
</dbReference>
<feature type="domain" description="Beta-lactamase-related" evidence="2">
    <location>
        <begin position="47"/>
        <end position="330"/>
    </location>
</feature>
<proteinExistence type="predicted"/>
<evidence type="ECO:0000256" key="1">
    <source>
        <dbReference type="SAM" id="Phobius"/>
    </source>
</evidence>
<dbReference type="EMBL" id="JAERQG010000002">
    <property type="protein sequence ID" value="MBL0765833.1"/>
    <property type="molecule type" value="Genomic_DNA"/>
</dbReference>
<evidence type="ECO:0000259" key="2">
    <source>
        <dbReference type="Pfam" id="PF00144"/>
    </source>
</evidence>
<dbReference type="RefSeq" id="WP_201921196.1">
    <property type="nucleotide sequence ID" value="NZ_JAERQG010000002.1"/>
</dbReference>
<keyword evidence="1" id="KW-1133">Transmembrane helix</keyword>
<feature type="transmembrane region" description="Helical" evidence="1">
    <location>
        <begin position="381"/>
        <end position="402"/>
    </location>
</feature>
<name>A0A937AGJ4_9BACT</name>
<dbReference type="Proteomes" id="UP000642920">
    <property type="component" value="Unassembled WGS sequence"/>
</dbReference>
<comment type="caution">
    <text evidence="3">The sequence shown here is derived from an EMBL/GenBank/DDBJ whole genome shotgun (WGS) entry which is preliminary data.</text>
</comment>
<dbReference type="Pfam" id="PF00144">
    <property type="entry name" value="Beta-lactamase"/>
    <property type="match status" value="1"/>
</dbReference>
<dbReference type="PANTHER" id="PTHR46825">
    <property type="entry name" value="D-ALANYL-D-ALANINE-CARBOXYPEPTIDASE/ENDOPEPTIDASE AMPH"/>
    <property type="match status" value="1"/>
</dbReference>
<dbReference type="AlphaFoldDB" id="A0A937AGJ4"/>